<dbReference type="SFLD" id="SFLDG01129">
    <property type="entry name" value="C1.5:_HAD__Beta-PGM__Phosphata"/>
    <property type="match status" value="1"/>
</dbReference>
<dbReference type="Gene3D" id="1.10.150.520">
    <property type="match status" value="1"/>
</dbReference>
<dbReference type="EMBL" id="CP059066">
    <property type="protein sequence ID" value="QSQ10323.1"/>
    <property type="molecule type" value="Genomic_DNA"/>
</dbReference>
<dbReference type="InterPro" id="IPR051540">
    <property type="entry name" value="S-2-haloacid_dehalogenase"/>
</dbReference>
<dbReference type="CDD" id="cd01427">
    <property type="entry name" value="HAD_like"/>
    <property type="match status" value="1"/>
</dbReference>
<dbReference type="SFLD" id="SFLDS00003">
    <property type="entry name" value="Haloacid_Dehalogenase"/>
    <property type="match status" value="1"/>
</dbReference>
<dbReference type="AlphaFoldDB" id="A0A8A0RQ01"/>
<dbReference type="PRINTS" id="PR00413">
    <property type="entry name" value="HADHALOGNASE"/>
</dbReference>
<dbReference type="PANTHER" id="PTHR43316:SF3">
    <property type="entry name" value="HALOACID DEHALOGENASE, TYPE II (AFU_ORTHOLOGUE AFUA_2G07750)-RELATED"/>
    <property type="match status" value="1"/>
</dbReference>
<dbReference type="PANTHER" id="PTHR43316">
    <property type="entry name" value="HYDROLASE, HALOACID DELAHOGENASE-RELATED"/>
    <property type="match status" value="1"/>
</dbReference>
<organism evidence="2 3">
    <name type="scientific">Koleobacter methoxysyntrophicus</name>
    <dbReference type="NCBI Taxonomy" id="2751313"/>
    <lineage>
        <taxon>Bacteria</taxon>
        <taxon>Bacillati</taxon>
        <taxon>Bacillota</taxon>
        <taxon>Clostridia</taxon>
        <taxon>Koleobacterales</taxon>
        <taxon>Koleobacteraceae</taxon>
        <taxon>Koleobacter</taxon>
    </lineage>
</organism>
<dbReference type="RefSeq" id="WP_206707632.1">
    <property type="nucleotide sequence ID" value="NZ_CP059066.1"/>
</dbReference>
<accession>A0A8A0RQ01</accession>
<keyword evidence="3" id="KW-1185">Reference proteome</keyword>
<evidence type="ECO:0000313" key="3">
    <source>
        <dbReference type="Proteomes" id="UP000662904"/>
    </source>
</evidence>
<dbReference type="InterPro" id="IPR006439">
    <property type="entry name" value="HAD-SF_hydro_IA"/>
</dbReference>
<keyword evidence="1 2" id="KW-0378">Hydrolase</keyword>
<evidence type="ECO:0000256" key="1">
    <source>
        <dbReference type="ARBA" id="ARBA00022801"/>
    </source>
</evidence>
<dbReference type="KEGG" id="kme:H0A61_02727"/>
<reference evidence="2" key="1">
    <citation type="submission" date="2020-07" db="EMBL/GenBank/DDBJ databases">
        <title>Koleobacter methoxysyntrophicus gen. nov., sp. nov., a novel anaerobic bacterium isolated from deep subsurface oil field and proposal of Koleobacterales ord. nov. in the phylum Firmicutes.</title>
        <authorList>
            <person name="Sakamoto S."/>
            <person name="Tamaki H."/>
        </authorList>
    </citation>
    <scope>NUCLEOTIDE SEQUENCE</scope>
    <source>
        <strain evidence="2">NRmbB1</strain>
    </source>
</reference>
<dbReference type="Gene3D" id="3.40.50.1000">
    <property type="entry name" value="HAD superfamily/HAD-like"/>
    <property type="match status" value="1"/>
</dbReference>
<dbReference type="Pfam" id="PF00702">
    <property type="entry name" value="Hydrolase"/>
    <property type="match status" value="1"/>
</dbReference>
<proteinExistence type="predicted"/>
<sequence>MIKTIMFDLDGTLLPMDTDRFIQEYMKSITSKIAHIVPPEVFVKNLWESTEAMINNLDPNMTNKEVFDSEFFPRLNHSKEQLMGLFDEFYRTDFKKLKNFVIKSSYSREILITAQSRGFEIIIATNPLFPLIAIKERLNWIEAGDINYHLITSYENMHFCKPHIHYYQEILDKISRKPEECLMVGNDVEEDLAAHKLGIKTFLVEDYIINRRDVDYYSDYKGKLKDLLSFVKEV</sequence>
<dbReference type="SUPFAM" id="SSF56784">
    <property type="entry name" value="HAD-like"/>
    <property type="match status" value="1"/>
</dbReference>
<gene>
    <name evidence="2" type="primary">ppaX</name>
    <name evidence="2" type="ORF">H0A61_02727</name>
</gene>
<evidence type="ECO:0000313" key="2">
    <source>
        <dbReference type="EMBL" id="QSQ10323.1"/>
    </source>
</evidence>
<dbReference type="InterPro" id="IPR023214">
    <property type="entry name" value="HAD_sf"/>
</dbReference>
<dbReference type="GO" id="GO:0004427">
    <property type="term" value="F:inorganic diphosphate phosphatase activity"/>
    <property type="evidence" value="ECO:0007669"/>
    <property type="project" value="UniProtKB-EC"/>
</dbReference>
<dbReference type="EC" id="3.6.1.1" evidence="2"/>
<dbReference type="InterPro" id="IPR036412">
    <property type="entry name" value="HAD-like_sf"/>
</dbReference>
<name>A0A8A0RQ01_9FIRM</name>
<protein>
    <submittedName>
        <fullName evidence="2">Pyrophosphatase PpaX</fullName>
        <ecNumber evidence="2">3.6.1.1</ecNumber>
    </submittedName>
</protein>
<dbReference type="Proteomes" id="UP000662904">
    <property type="component" value="Chromosome"/>
</dbReference>